<evidence type="ECO:0000313" key="1">
    <source>
        <dbReference type="EMBL" id="SDD94190.1"/>
    </source>
</evidence>
<accession>A0A1G6YV27</accession>
<organism evidence="1 2">
    <name type="scientific">Bradyrhizobium brasilense</name>
    <dbReference type="NCBI Taxonomy" id="1419277"/>
    <lineage>
        <taxon>Bacteria</taxon>
        <taxon>Pseudomonadati</taxon>
        <taxon>Pseudomonadota</taxon>
        <taxon>Alphaproteobacteria</taxon>
        <taxon>Hyphomicrobiales</taxon>
        <taxon>Nitrobacteraceae</taxon>
        <taxon>Bradyrhizobium</taxon>
    </lineage>
</organism>
<dbReference type="Proteomes" id="UP000199245">
    <property type="component" value="Unassembled WGS sequence"/>
</dbReference>
<gene>
    <name evidence="1" type="ORF">SAMN05216337_1017105</name>
</gene>
<name>A0A1G6YV27_9BRAD</name>
<evidence type="ECO:0000313" key="2">
    <source>
        <dbReference type="Proteomes" id="UP000199245"/>
    </source>
</evidence>
<sequence length="186" mass="20966">MKWGNIEIPWTVSWTGEETQFVGRCKYAGGMLALRMIEAPGVGKPQFKTPHSDRQRKCIVEGRCDLCGKHLRLSTKVSLSHARVRSNGAEGPCVMQVEPLVHKPCALVCIEQCPALKRDIAAGILQVRQVLRSRVQIAIMGLEYIQHYVPGYQPQRDEKIAGHAKVELLRWIDRDEAWLRQTAEAA</sequence>
<dbReference type="EMBL" id="FMZW01000017">
    <property type="protein sequence ID" value="SDD94190.1"/>
    <property type="molecule type" value="Genomic_DNA"/>
</dbReference>
<dbReference type="AlphaFoldDB" id="A0A1G6YV27"/>
<reference evidence="1 2" key="1">
    <citation type="submission" date="2016-10" db="EMBL/GenBank/DDBJ databases">
        <authorList>
            <person name="de Groot N.N."/>
        </authorList>
    </citation>
    <scope>NUCLEOTIDE SEQUENCE [LARGE SCALE GENOMIC DNA]</scope>
    <source>
        <strain evidence="1 2">R5</strain>
    </source>
</reference>
<protein>
    <submittedName>
        <fullName evidence="1">Uncharacterized protein</fullName>
    </submittedName>
</protein>
<dbReference type="RefSeq" id="WP_092084009.1">
    <property type="nucleotide sequence ID" value="NZ_FMZW01000017.1"/>
</dbReference>
<proteinExistence type="predicted"/>